<dbReference type="GO" id="GO:0000287">
    <property type="term" value="F:magnesium ion binding"/>
    <property type="evidence" value="ECO:0007669"/>
    <property type="project" value="TreeGrafter"/>
</dbReference>
<keyword evidence="3" id="KW-1185">Reference proteome</keyword>
<proteinExistence type="predicted"/>
<dbReference type="EMBL" id="JAVHJS010000026">
    <property type="protein sequence ID" value="KAK2814970.1"/>
    <property type="molecule type" value="Genomic_DNA"/>
</dbReference>
<dbReference type="Pfam" id="PF01928">
    <property type="entry name" value="CYTH"/>
    <property type="match status" value="1"/>
</dbReference>
<dbReference type="PROSITE" id="PS51707">
    <property type="entry name" value="CYTH"/>
    <property type="match status" value="1"/>
</dbReference>
<dbReference type="Proteomes" id="UP001187315">
    <property type="component" value="Unassembled WGS sequence"/>
</dbReference>
<dbReference type="SMART" id="SM01118">
    <property type="entry name" value="CYTH"/>
    <property type="match status" value="1"/>
</dbReference>
<dbReference type="InterPro" id="IPR033469">
    <property type="entry name" value="CYTH-like_dom_sf"/>
</dbReference>
<dbReference type="PANTHER" id="PTHR14586:SF1">
    <property type="entry name" value="THIAMINE-TRIPHOSPHATASE"/>
    <property type="match status" value="1"/>
</dbReference>
<evidence type="ECO:0000259" key="1">
    <source>
        <dbReference type="PROSITE" id="PS51707"/>
    </source>
</evidence>
<evidence type="ECO:0000313" key="3">
    <source>
        <dbReference type="Proteomes" id="UP001187315"/>
    </source>
</evidence>
<evidence type="ECO:0000313" key="2">
    <source>
        <dbReference type="EMBL" id="KAK2814970.1"/>
    </source>
</evidence>
<dbReference type="InterPro" id="IPR023577">
    <property type="entry name" value="CYTH_domain"/>
</dbReference>
<comment type="caution">
    <text evidence="2">The sequence shown here is derived from an EMBL/GenBank/DDBJ whole genome shotgun (WGS) entry which is preliminary data.</text>
</comment>
<dbReference type="SUPFAM" id="SSF55154">
    <property type="entry name" value="CYTH-like phosphatases"/>
    <property type="match status" value="1"/>
</dbReference>
<dbReference type="GO" id="GO:0050333">
    <property type="term" value="F:thiamine triphosphate phosphatase activity"/>
    <property type="evidence" value="ECO:0007669"/>
    <property type="project" value="InterPro"/>
</dbReference>
<dbReference type="PANTHER" id="PTHR14586">
    <property type="entry name" value="THIAMINE-TRIPHOSPHATASE"/>
    <property type="match status" value="1"/>
</dbReference>
<dbReference type="InterPro" id="IPR039582">
    <property type="entry name" value="THTPA"/>
</dbReference>
<feature type="domain" description="CYTH" evidence="1">
    <location>
        <begin position="2"/>
        <end position="214"/>
    </location>
</feature>
<organism evidence="2 3">
    <name type="scientific">Tachysurus vachellii</name>
    <name type="common">Darkbarbel catfish</name>
    <name type="synonym">Pelteobagrus vachellii</name>
    <dbReference type="NCBI Taxonomy" id="175792"/>
    <lineage>
        <taxon>Eukaryota</taxon>
        <taxon>Metazoa</taxon>
        <taxon>Chordata</taxon>
        <taxon>Craniata</taxon>
        <taxon>Vertebrata</taxon>
        <taxon>Euteleostomi</taxon>
        <taxon>Actinopterygii</taxon>
        <taxon>Neopterygii</taxon>
        <taxon>Teleostei</taxon>
        <taxon>Ostariophysi</taxon>
        <taxon>Siluriformes</taxon>
        <taxon>Bagridae</taxon>
        <taxon>Tachysurus</taxon>
    </lineage>
</organism>
<dbReference type="AlphaFoldDB" id="A0AA88IIE6"/>
<sequence length="226" mass="26522">MPVEVERKFVCDSRILEKLKDIRAVCLGQYEFKDQYFDTADFTLTLKDFWLRKREGSWELKRPTSNLNTETRAQDVCTNYREITDVLQIRAELMSIMGIYAEHNTESLQKEQDKDVHAEFQKWVQEMKLECFAEFTTVRHSYTLEYEGDDRRVRVDLDQADFGYCVGEIEVLVSEADEMTSAMESIEKTAQKLGIGSEQKTEGKMEVYLQRFRPDHYAALLKAHVL</sequence>
<accession>A0AA88IIE6</accession>
<name>A0AA88IIE6_TACVA</name>
<dbReference type="GO" id="GO:0042357">
    <property type="term" value="P:thiamine diphosphate metabolic process"/>
    <property type="evidence" value="ECO:0007669"/>
    <property type="project" value="TreeGrafter"/>
</dbReference>
<dbReference type="Gene3D" id="2.40.320.10">
    <property type="entry name" value="Hypothetical Protein Pfu-838710-001"/>
    <property type="match status" value="1"/>
</dbReference>
<protein>
    <recommendedName>
        <fullName evidence="1">CYTH domain-containing protein</fullName>
    </recommendedName>
</protein>
<reference evidence="2" key="1">
    <citation type="submission" date="2023-08" db="EMBL/GenBank/DDBJ databases">
        <title>Pelteobagrus vachellii genome.</title>
        <authorList>
            <person name="Liu H."/>
        </authorList>
    </citation>
    <scope>NUCLEOTIDE SEQUENCE</scope>
    <source>
        <strain evidence="2">PRFRI_2022a</strain>
        <tissue evidence="2">Muscle</tissue>
    </source>
</reference>
<gene>
    <name evidence="2" type="ORF">Q7C36_023236</name>
</gene>